<reference evidence="1" key="1">
    <citation type="journal article" date="2020" name="Stud. Mycol.">
        <title>101 Dothideomycetes genomes: a test case for predicting lifestyles and emergence of pathogens.</title>
        <authorList>
            <person name="Haridas S."/>
            <person name="Albert R."/>
            <person name="Binder M."/>
            <person name="Bloem J."/>
            <person name="Labutti K."/>
            <person name="Salamov A."/>
            <person name="Andreopoulos B."/>
            <person name="Baker S."/>
            <person name="Barry K."/>
            <person name="Bills G."/>
            <person name="Bluhm B."/>
            <person name="Cannon C."/>
            <person name="Castanera R."/>
            <person name="Culley D."/>
            <person name="Daum C."/>
            <person name="Ezra D."/>
            <person name="Gonzalez J."/>
            <person name="Henrissat B."/>
            <person name="Kuo A."/>
            <person name="Liang C."/>
            <person name="Lipzen A."/>
            <person name="Lutzoni F."/>
            <person name="Magnuson J."/>
            <person name="Mondo S."/>
            <person name="Nolan M."/>
            <person name="Ohm R."/>
            <person name="Pangilinan J."/>
            <person name="Park H.-J."/>
            <person name="Ramirez L."/>
            <person name="Alfaro M."/>
            <person name="Sun H."/>
            <person name="Tritt A."/>
            <person name="Yoshinaga Y."/>
            <person name="Zwiers L.-H."/>
            <person name="Turgeon B."/>
            <person name="Goodwin S."/>
            <person name="Spatafora J."/>
            <person name="Crous P."/>
            <person name="Grigoriev I."/>
        </authorList>
    </citation>
    <scope>NUCLEOTIDE SEQUENCE</scope>
    <source>
        <strain evidence="1">CBS 122367</strain>
    </source>
</reference>
<organism evidence="1 2">
    <name type="scientific">Lentithecium fluviatile CBS 122367</name>
    <dbReference type="NCBI Taxonomy" id="1168545"/>
    <lineage>
        <taxon>Eukaryota</taxon>
        <taxon>Fungi</taxon>
        <taxon>Dikarya</taxon>
        <taxon>Ascomycota</taxon>
        <taxon>Pezizomycotina</taxon>
        <taxon>Dothideomycetes</taxon>
        <taxon>Pleosporomycetidae</taxon>
        <taxon>Pleosporales</taxon>
        <taxon>Massarineae</taxon>
        <taxon>Lentitheciaceae</taxon>
        <taxon>Lentithecium</taxon>
    </lineage>
</organism>
<sequence length="441" mass="50510">MSIGLLDLPLTIRQQIYEELLLPPITQKEDGKLSQEDATVDIFYTNRQVYAESSDVFYAKNIFIVISSNTDTLFEQGTYEKTPVFRKVRDPRKITQCPRFAMTMEFLGISQLLAAHGTPQFIVTAQALPLFATALNGKYKHGIGCGMVQMQVQQTFRYTTERFSELVFGRFLSAERLPRFVALKVDGTIDDDYIYAIMSLCANDETSSCSHFSLGLRCYKDRVWYRMQKEYDPDGQSMREEIPDGQTHELPRLMLRMLEISWSCHDYRQSHLGHKCDGILADGPYRFGEAADLYNVLALSYMLAAKRAKEYPEQAKHAYLQARKAAEDGIKYLCRDDRVAFPDVIDGPDDERRLSQIERLNRARSLLSLKAAKACSKLGDRKAATAYTVDVIVDAPYFNPGVKERLLRLSWKDWPDLPDDSPYIGPAILWKMRDSYSTRSH</sequence>
<dbReference type="EMBL" id="MU005572">
    <property type="protein sequence ID" value="KAF2689169.1"/>
    <property type="molecule type" value="Genomic_DNA"/>
</dbReference>
<evidence type="ECO:0000313" key="1">
    <source>
        <dbReference type="EMBL" id="KAF2689169.1"/>
    </source>
</evidence>
<dbReference type="Proteomes" id="UP000799291">
    <property type="component" value="Unassembled WGS sequence"/>
</dbReference>
<gene>
    <name evidence="1" type="ORF">K458DRAFT_383828</name>
</gene>
<dbReference type="OrthoDB" id="2951834at2759"/>
<proteinExistence type="predicted"/>
<protein>
    <submittedName>
        <fullName evidence="1">Uncharacterized protein</fullName>
    </submittedName>
</protein>
<dbReference type="AlphaFoldDB" id="A0A6G1JGB0"/>
<name>A0A6G1JGB0_9PLEO</name>
<accession>A0A6G1JGB0</accession>
<evidence type="ECO:0000313" key="2">
    <source>
        <dbReference type="Proteomes" id="UP000799291"/>
    </source>
</evidence>
<keyword evidence="2" id="KW-1185">Reference proteome</keyword>